<evidence type="ECO:0000256" key="4">
    <source>
        <dbReference type="ARBA" id="ARBA00022771"/>
    </source>
</evidence>
<keyword evidence="2" id="KW-0963">Cytoplasm</keyword>
<dbReference type="InterPro" id="IPR031248">
    <property type="entry name" value="RNF213"/>
</dbReference>
<feature type="domain" description="RZ-type" evidence="11">
    <location>
        <begin position="3872"/>
        <end position="3947"/>
    </location>
</feature>
<dbReference type="InterPro" id="IPR013083">
    <property type="entry name" value="Znf_RING/FYVE/PHD"/>
</dbReference>
<accession>A0ABD3X923</accession>
<dbReference type="InterPro" id="IPR001841">
    <property type="entry name" value="Znf_RING"/>
</dbReference>
<dbReference type="SUPFAM" id="SSF57850">
    <property type="entry name" value="RING/U-box"/>
    <property type="match status" value="1"/>
</dbReference>
<feature type="coiled-coil region" evidence="8">
    <location>
        <begin position="1077"/>
        <end position="1104"/>
    </location>
</feature>
<evidence type="ECO:0000256" key="9">
    <source>
        <dbReference type="SAM" id="MobiDB-lite"/>
    </source>
</evidence>
<keyword evidence="4 7" id="KW-0863">Zinc-finger</keyword>
<evidence type="ECO:0000256" key="7">
    <source>
        <dbReference type="PROSITE-ProRule" id="PRU00175"/>
    </source>
</evidence>
<comment type="subcellular location">
    <subcellularLocation>
        <location evidence="1">Cytoplasm</location>
    </subcellularLocation>
</comment>
<dbReference type="Proteomes" id="UP001634394">
    <property type="component" value="Unassembled WGS sequence"/>
</dbReference>
<dbReference type="InterPro" id="IPR027417">
    <property type="entry name" value="P-loop_NTPase"/>
</dbReference>
<feature type="compositionally biased region" description="Acidic residues" evidence="9">
    <location>
        <begin position="1700"/>
        <end position="1725"/>
    </location>
</feature>
<keyword evidence="13" id="KW-1185">Reference proteome</keyword>
<keyword evidence="8" id="KW-0175">Coiled coil</keyword>
<dbReference type="PANTHER" id="PTHR22605">
    <property type="entry name" value="RZ-TYPE DOMAIN-CONTAINING PROTEIN"/>
    <property type="match status" value="1"/>
</dbReference>
<name>A0ABD3X923_SINWO</name>
<evidence type="ECO:0000256" key="5">
    <source>
        <dbReference type="ARBA" id="ARBA00022833"/>
    </source>
</evidence>
<feature type="coiled-coil region" evidence="8">
    <location>
        <begin position="2131"/>
        <end position="2158"/>
    </location>
</feature>
<dbReference type="PROSITE" id="PS50089">
    <property type="entry name" value="ZF_RING_2"/>
    <property type="match status" value="1"/>
</dbReference>
<dbReference type="EMBL" id="JBJQND010000003">
    <property type="protein sequence ID" value="KAL3881513.1"/>
    <property type="molecule type" value="Genomic_DNA"/>
</dbReference>
<feature type="domain" description="RING-type" evidence="10">
    <location>
        <begin position="3430"/>
        <end position="3470"/>
    </location>
</feature>
<dbReference type="GO" id="GO:0002376">
    <property type="term" value="P:immune system process"/>
    <property type="evidence" value="ECO:0007669"/>
    <property type="project" value="UniProtKB-KW"/>
</dbReference>
<evidence type="ECO:0008006" key="14">
    <source>
        <dbReference type="Google" id="ProtNLM"/>
    </source>
</evidence>
<feature type="non-terminal residue" evidence="12">
    <location>
        <position position="1"/>
    </location>
</feature>
<sequence length="4544" mass="521324">ILDLIIAPVLKSFKEIALKESPQDSEIRMLRATMVVSALKCFNSELSLEEQELLAKGLLVRPNYKQACHELYFIEKNYSRMMKTELNDAVISFIHSIAQTTRSPCVFLCMPLHHFLIGAVKPFEEVSVDLSHDNETPTWWGTAFVTESVKYFKKGLPSKDAMKFLDTLNHLLPLFEMDYLLPRSIMAMLTLNEAVEVIGTGRIPFEVCAANLTYFVKTSKANEVKTMMFYKMAGDLLKETLKFNYQHLVVGAAQIFVHAVAIYDMIRRSENAEKPSTHLQKKHFDDLNLLYERVKNNQGRLGSWNRSFDANLKMQNNTSITGHLIEVYCRDFDSFHPSVQNCLGTMAFKAIETGYDVQMNQQGERERSRFRKLLCSFFEKEWTAAMDKRGMVEEDQLILNHILTWAPFSHFLKMFYGKEKELYLDQSQACLELTQAVSLIEHRVGALENGTITLKDLKQIKDAEAKFRKLIGIMFEKSNEQNEKPLIVDKAVNIRHLEVDSYYTQKEYVATLVQLCRHVESVQSEVVDLEKTVRYLEEKHNLCIQDICQPTIVESAVEDTLEPKITAFKLSDRVIQVLKPLHESFKSSIFFNLWQGIGHISKAKTLDDVCEHVWKPAHAKMKKIKHNILDGNILFAELEEYLGKMYGNDEEKIVEEIKLINVSDEKARERVKQLKQYRQLEACVEGAKTILNVAEAYELSGDFEVIKTIASQEIASNKMMKEFDEKLLKICELLELISSEKTRCLDHFIKCKRLVQWLRESMKGGLKELKVFVDLASISAGEGDMEIAKVNCLHAATTGYAPLIFELNENSGCKELLDKCQILWKELKADPDLPDKLTDTNRHLEWLKTVKQAHGSVEVTSLAQAESINSKGIFCVGAINIAKNMTVGLNLQNTVQLTVPDDEEESQGHRQYTFEQLQDLQSRLMLVAGKAEQGKDDVDRFLLVSDSVKRLANVFIELNSAGCVLFKHWQTKFLCDPKRTVCAFIEFGKGTKTLKGRQTKKENVTTVIPKLARFMESCLARWIGHINQTRSKYFELNYFTTDQLVILQQELVKVVPGKRPDIRIYPLLSAVKENCTYEDLVDAMKKASEDVEVVQMEVDQEQREMEGQEDGQVSSDITRETKIVQNFIEKMIEAGYSQKLAEAALLHVKPDEITDGLIWCNEQLLRKEAEDMEDCEGNHPAEEAYEGWNKSDQSVMSLTAAILDRLQVVQGDMDVDPLITDLEILWEKFLISVSSSVTDYLSVEHLGLILRRLAENAYSDVLSTVLSMYMMDLHQPLPQADEVLVCTPNTTLDQLDVFWRRTVADTSSKIHCLVNSDILDFEVSEQGERRLEHYMQETEHIYSQYRLVVICSAENEFKSRIVTALDKFRRPTLVIRDIHHIADYMKTKLQVKDENTAATVDFESSTVRVVKSWRAGVGKSLYVKRKNEKLMQKNPHHKMTDPVNIPLQEKEINISQVTQILLTHILPPGVTTPRIFHLDIAYEVQEGIDYFLFNLLILGCLTDKSGYVWRRSPRDLYLVETIPIIESVQARHRGSASYVHSVIDFLPFVTCRSPQESLDILTNRPKPRDFQKKDQHFDLKEFKSSIFQMPYQYLNRLDQKLRIDNVDPNVATGTPADCLKVLLRHCGVPDPSWAELHHFVWFLNTQLRDFRESSFCSATVAEDLPGFSTFVLKFLIQMSRDFSTRSLQMSEESPAILMNVDEEEEGAEEDEEEGEEEEQEDEGEEVLAKYQMRRTWESSPHPYLFFNPDGHTITFLGFNIERSTGNLIDQQTRQVLETAIMPQNLYDSLIHNKVPIQENFDSLPREKKIERLCQVMGNAKPHDPDNTYELTTDNVKKILAIYMRFRCDIPVIIMGETGCGKTRLVKFMCALQTPSGTEVFNMILMKVHGGTTTADIKRKVEEARIIAKQNTDQYGPHMYTVLFFDEANTTEAIGMIKEIMCDKSFEGKLLDTCDHLRFVAACNPYRKHSEDLIERLEHAGLGYHVDADKTTDRLGRVPMRRLVYRVQPLPQSLLPLVWDFGQLNTQTEDLYIRQMVRRYIKHGKLPKEHGLITVVSRVLTASQDFMREQQDECSFVSLRDVERALNVMSWFYAQCQEKRTLFNQMDEIIQPFTDEDLDIDEEYEGEVEAEMESSDTDVRSVEQEYDEEAQEINDITRSLVLALGVCYHACLKNREEYRTHVAPFFRAPCNLPLGPDQIEQEISVQMVSFQCSPLSTPDGIVGTFRQCAQFQKDKDLERFASVVVLDEVGLAEDSPRMPLKTLHPLLEDGCQGDEEPQPHKKVAFIGISNWALDPAKMNRGILVQREVPDLEELMNTANGICGTKNHVYNHVKPFIEPMAKSYLSLFQDASFRLREFFGLRDFYSLMKMVYSFVEQTNKPPTWHQLLHSIKRNFGGLDTINPVETFASRLTMVDRNVERREGDPEDNTASLITANNTQSESRYLLLLTENYGALTIMHQLIPTSNNIVTIFGSSFPSDQEYTQVCRNINRIKVCMETGNTVVLLNLENLYESLYDALNQYYVYFGGERYVDLGLGTHRVKCRVHKNFRLIVVAEKDAVYKKFPIPLINRLEKHFLTVNTILNREQNDLAQKLEEWAKEFSTATNIPIYMQRNEKNKFIYTVGEVFMGYHTDTCSSIILCIWKKIQEDNPLNKRRKILHEAKKLLLWCATPDSVVRLESCRLMPQEKMTLKQVYMREQCHDNLAQYLKFKLQKEQTQQLFAQITTHSKLLSTADESDIYKAVGIPPERIALETLQSFDTEQQFNRKIRSFLESSTKEEILLVVQCTSGDTNANLVACARYCILDEHQKATDRRTAACHVILIIQLPRIAGGCFTGFQCGQWHSAHIDDLRAHKGEIPSILEMLGKSVGSLMEMAVGTKSADTADMEVEEVSGVERDSQRDAAMETDDLETEKNNTQLAGQVEAEGMEWEGEPSSHVDLDHGNELQEVIRERVDHKLDVHSLILSCIQPALAMVKDEEETTDRSTQRIGLMLFLLQQNPIEGLPTFLHGMCCHVATLLKAKEKTAFRADSWLSTEAAMPENISKAGTFRQTCIQYLESKISPILAGIIAHIDTNHNLDIIHSHITSGDWKARLWLQILNTLGAIQLQYSDLQSPTRQQELNEVVVKTTGCEGQMFTAVMPFSWLIYEQIDSIWRTAQENQEEEEAHMRVEKIVGLVKKTQLGQQLETLEGIVSSEDVGCMYAQDFTYIVYHAQSQVEHELVHNASINALAVFLEDTTPSILAQLVWIHESHNKIVQHLRYFQSINQVWPECAAAIRTMQKDNPNHFLLISKQFTLAIFGLCLLIEQLKPPDRNYLNNADSRHKWLQKICNYRPVVEKGLTLYSSGNGTGVDQAVLNAKQMWTRITVVKLFIEHVVTSDQETEKHGPKNIMPLWVMLGEAPDLKQANSIENMEKFLKMCNRAAIKDLLGQELTCSSCEDQIEGIPIVLPCNDTICIRCYHDVQVCANKNCPKCSKEIPSTFDPVTSGRKGKGVKDFKEYQSRCNSFFMDVVTQLCFDGNMAPSDQVVDKLLGYITMTTTPGKQGKVETRQLTKELTIFNDCVDPNPVFRSVLLQLLLRTRSDSFYLQSLKEDEVTIATRHLTEAEKDIKTSPNMLCSLYGIARSRFGLAITAKHLHKTVLREGYMLNPQQQKLIDSAATLCEAECKWPKIFFLKYLCRFYGVDSYQAVCKKTDVRYLTWIQYEPAEEQDRMREVPDRYIVCGPHYINIREAVTRVVLGEGTEQLDKAIQITNMPDNRREYLMCLALHREITMSRLHGEKSKVTQKAIEMLRKYCSKAMFTKNKTRAQKILKGKYGHQSPFLNVTPGCDLKHQGVLCLLMHCDLVLTNLYGDHTLVQPLVRLATQPQTMKDAFMPTMPQDDVEEIKKVILTHKGNDNPTFYLCPNGHPYVIGECGRPYSVSKCPNCGLEIGGNSHVLLPGNTPYSGMDRTETGHILGHAENRTQLGPERTLTPAYCGIIRLLTHLTMMLGANINSMKHEDSLCGLMTKNARNDWEQKFSERFVVPVLQNMDTILKECIEQLAQDKRLGSDPLLCHTYEITQLQEKVPLEMLQEIPSMWQFRSRITMDHLCHQFEVQMMAQKKTQGQHKILQYFLKEEHHLRAIHYLPNILKMQRILFQKYQKKLDRAEASTITVEMLKKQFDGDELPSLLDEYAEVWNRIRESLVDVPKEYRRHRIDDSTPVSQLLPTKSDAGRCAYSALKFLFHTQNDFLDSYYREVKRGFAEIPHVKVRDITPAHLISYHPEQDILPLLLANCNYSFEVGKGTSIEYNFTNLERQIMDRFLFGKSQIDIEIEVMVYRAEYTNATVFKKLQEKIPQETLSTAVKNKISDEFHSLPDLCQALDNLDIAISFLKSIGGNPGNNLDKFMEETLKMKQSLYSPKARQICQYRHAQSLWLLLSLEKNKQLALHNQVIFDGLPEQFHEQLGAELMEQVGTFLQPLSLEKLGFLLELMFECIVLVISVPQNQDNEDYVDAKEKKFKDYLLALMSGKEVELHFGLDAFPDNVLSKFCVSTWTLVYQRMQEKKRQKS</sequence>
<proteinExistence type="predicted"/>
<dbReference type="Gene3D" id="3.30.40.10">
    <property type="entry name" value="Zinc/RING finger domain, C3HC4 (zinc finger)"/>
    <property type="match status" value="1"/>
</dbReference>
<keyword evidence="6" id="KW-0391">Immunity</keyword>
<dbReference type="Pfam" id="PF20173">
    <property type="entry name" value="ZnF_RZ-type"/>
    <property type="match status" value="1"/>
</dbReference>
<evidence type="ECO:0000256" key="8">
    <source>
        <dbReference type="SAM" id="Coils"/>
    </source>
</evidence>
<evidence type="ECO:0000256" key="6">
    <source>
        <dbReference type="ARBA" id="ARBA00022859"/>
    </source>
</evidence>
<keyword evidence="3" id="KW-0479">Metal-binding</keyword>
<dbReference type="SUPFAM" id="SSF52540">
    <property type="entry name" value="P-loop containing nucleoside triphosphate hydrolases"/>
    <property type="match status" value="2"/>
</dbReference>
<dbReference type="InterPro" id="IPR046439">
    <property type="entry name" value="ZF_RZ_dom"/>
</dbReference>
<evidence type="ECO:0000259" key="11">
    <source>
        <dbReference type="PROSITE" id="PS51981"/>
    </source>
</evidence>
<protein>
    <recommendedName>
        <fullName evidence="14">Ring finger protein 213</fullName>
    </recommendedName>
</protein>
<comment type="caution">
    <text evidence="12">The sequence shown here is derived from an EMBL/GenBank/DDBJ whole genome shotgun (WGS) entry which is preliminary data.</text>
</comment>
<evidence type="ECO:0000256" key="1">
    <source>
        <dbReference type="ARBA" id="ARBA00004496"/>
    </source>
</evidence>
<dbReference type="CDD" id="cd00009">
    <property type="entry name" value="AAA"/>
    <property type="match status" value="1"/>
</dbReference>
<gene>
    <name evidence="12" type="ORF">ACJMK2_027945</name>
</gene>
<dbReference type="PROSITE" id="PS51981">
    <property type="entry name" value="ZF_RZ"/>
    <property type="match status" value="1"/>
</dbReference>
<keyword evidence="5" id="KW-0862">Zinc</keyword>
<feature type="region of interest" description="Disordered" evidence="9">
    <location>
        <begin position="2890"/>
        <end position="2910"/>
    </location>
</feature>
<evidence type="ECO:0000256" key="2">
    <source>
        <dbReference type="ARBA" id="ARBA00022490"/>
    </source>
</evidence>
<dbReference type="GO" id="GO:0008270">
    <property type="term" value="F:zinc ion binding"/>
    <property type="evidence" value="ECO:0007669"/>
    <property type="project" value="UniProtKB-KW"/>
</dbReference>
<evidence type="ECO:0000256" key="3">
    <source>
        <dbReference type="ARBA" id="ARBA00022723"/>
    </source>
</evidence>
<organism evidence="12 13">
    <name type="scientific">Sinanodonta woodiana</name>
    <name type="common">Chinese pond mussel</name>
    <name type="synonym">Anodonta woodiana</name>
    <dbReference type="NCBI Taxonomy" id="1069815"/>
    <lineage>
        <taxon>Eukaryota</taxon>
        <taxon>Metazoa</taxon>
        <taxon>Spiralia</taxon>
        <taxon>Lophotrochozoa</taxon>
        <taxon>Mollusca</taxon>
        <taxon>Bivalvia</taxon>
        <taxon>Autobranchia</taxon>
        <taxon>Heteroconchia</taxon>
        <taxon>Palaeoheterodonta</taxon>
        <taxon>Unionida</taxon>
        <taxon>Unionoidea</taxon>
        <taxon>Unionidae</taxon>
        <taxon>Unioninae</taxon>
        <taxon>Sinanodonta</taxon>
    </lineage>
</organism>
<evidence type="ECO:0000259" key="10">
    <source>
        <dbReference type="PROSITE" id="PS50089"/>
    </source>
</evidence>
<evidence type="ECO:0000313" key="13">
    <source>
        <dbReference type="Proteomes" id="UP001634394"/>
    </source>
</evidence>
<dbReference type="PANTHER" id="PTHR22605:SF16">
    <property type="entry name" value="E3 UBIQUITIN-PROTEIN LIGASE RNF213"/>
    <property type="match status" value="1"/>
</dbReference>
<feature type="region of interest" description="Disordered" evidence="9">
    <location>
        <begin position="1696"/>
        <end position="1725"/>
    </location>
</feature>
<evidence type="ECO:0000313" key="12">
    <source>
        <dbReference type="EMBL" id="KAL3881513.1"/>
    </source>
</evidence>
<feature type="compositionally biased region" description="Basic and acidic residues" evidence="9">
    <location>
        <begin position="2890"/>
        <end position="2900"/>
    </location>
</feature>
<reference evidence="12 13" key="1">
    <citation type="submission" date="2024-11" db="EMBL/GenBank/DDBJ databases">
        <title>Chromosome-level genome assembly of the freshwater bivalve Anodonta woodiana.</title>
        <authorList>
            <person name="Chen X."/>
        </authorList>
    </citation>
    <scope>NUCLEOTIDE SEQUENCE [LARGE SCALE GENOMIC DNA]</scope>
    <source>
        <strain evidence="12">MN2024</strain>
        <tissue evidence="12">Gills</tissue>
    </source>
</reference>
<dbReference type="GO" id="GO:0005737">
    <property type="term" value="C:cytoplasm"/>
    <property type="evidence" value="ECO:0007669"/>
    <property type="project" value="UniProtKB-SubCell"/>
</dbReference>
<dbReference type="Gene3D" id="3.40.50.300">
    <property type="entry name" value="P-loop containing nucleotide triphosphate hydrolases"/>
    <property type="match status" value="1"/>
</dbReference>